<feature type="region of interest" description="Disordered" evidence="1">
    <location>
        <begin position="1"/>
        <end position="48"/>
    </location>
</feature>
<proteinExistence type="predicted"/>
<name>A0A5B7E6Z2_PORTR</name>
<protein>
    <submittedName>
        <fullName evidence="2">Uncharacterized protein</fullName>
    </submittedName>
</protein>
<dbReference type="Proteomes" id="UP000324222">
    <property type="component" value="Unassembled WGS sequence"/>
</dbReference>
<comment type="caution">
    <text evidence="2">The sequence shown here is derived from an EMBL/GenBank/DDBJ whole genome shotgun (WGS) entry which is preliminary data.</text>
</comment>
<reference evidence="2 3" key="1">
    <citation type="submission" date="2019-05" db="EMBL/GenBank/DDBJ databases">
        <title>Another draft genome of Portunus trituberculatus and its Hox gene families provides insights of decapod evolution.</title>
        <authorList>
            <person name="Jeong J.-H."/>
            <person name="Song I."/>
            <person name="Kim S."/>
            <person name="Choi T."/>
            <person name="Kim D."/>
            <person name="Ryu S."/>
            <person name="Kim W."/>
        </authorList>
    </citation>
    <scope>NUCLEOTIDE SEQUENCE [LARGE SCALE GENOMIC DNA]</scope>
    <source>
        <tissue evidence="2">Muscle</tissue>
    </source>
</reference>
<evidence type="ECO:0000313" key="3">
    <source>
        <dbReference type="Proteomes" id="UP000324222"/>
    </source>
</evidence>
<evidence type="ECO:0000313" key="2">
    <source>
        <dbReference type="EMBL" id="MPC28963.1"/>
    </source>
</evidence>
<evidence type="ECO:0000256" key="1">
    <source>
        <dbReference type="SAM" id="MobiDB-lite"/>
    </source>
</evidence>
<dbReference type="AlphaFoldDB" id="A0A5B7E6Z2"/>
<sequence length="74" mass="7899">MLRAVIPETPSQTTEPGSSGLLPATSKPRLGDPQHSGMVDHSMPRDCGSVKQLRVPSCEYPTAMQVHEKGGVDN</sequence>
<gene>
    <name evidence="2" type="ORF">E2C01_022179</name>
</gene>
<dbReference type="EMBL" id="VSRR010001994">
    <property type="protein sequence ID" value="MPC28963.1"/>
    <property type="molecule type" value="Genomic_DNA"/>
</dbReference>
<organism evidence="2 3">
    <name type="scientific">Portunus trituberculatus</name>
    <name type="common">Swimming crab</name>
    <name type="synonym">Neptunus trituberculatus</name>
    <dbReference type="NCBI Taxonomy" id="210409"/>
    <lineage>
        <taxon>Eukaryota</taxon>
        <taxon>Metazoa</taxon>
        <taxon>Ecdysozoa</taxon>
        <taxon>Arthropoda</taxon>
        <taxon>Crustacea</taxon>
        <taxon>Multicrustacea</taxon>
        <taxon>Malacostraca</taxon>
        <taxon>Eumalacostraca</taxon>
        <taxon>Eucarida</taxon>
        <taxon>Decapoda</taxon>
        <taxon>Pleocyemata</taxon>
        <taxon>Brachyura</taxon>
        <taxon>Eubrachyura</taxon>
        <taxon>Portunoidea</taxon>
        <taxon>Portunidae</taxon>
        <taxon>Portuninae</taxon>
        <taxon>Portunus</taxon>
    </lineage>
</organism>
<keyword evidence="3" id="KW-1185">Reference proteome</keyword>
<accession>A0A5B7E6Z2</accession>